<gene>
    <name evidence="1" type="ORF">CDAR_222731</name>
</gene>
<organism evidence="1 2">
    <name type="scientific">Caerostris darwini</name>
    <dbReference type="NCBI Taxonomy" id="1538125"/>
    <lineage>
        <taxon>Eukaryota</taxon>
        <taxon>Metazoa</taxon>
        <taxon>Ecdysozoa</taxon>
        <taxon>Arthropoda</taxon>
        <taxon>Chelicerata</taxon>
        <taxon>Arachnida</taxon>
        <taxon>Araneae</taxon>
        <taxon>Araneomorphae</taxon>
        <taxon>Entelegynae</taxon>
        <taxon>Araneoidea</taxon>
        <taxon>Araneidae</taxon>
        <taxon>Caerostris</taxon>
    </lineage>
</organism>
<dbReference type="AlphaFoldDB" id="A0AAV4NF10"/>
<keyword evidence="2" id="KW-1185">Reference proteome</keyword>
<evidence type="ECO:0000313" key="2">
    <source>
        <dbReference type="Proteomes" id="UP001054837"/>
    </source>
</evidence>
<dbReference type="EMBL" id="BPLQ01001616">
    <property type="protein sequence ID" value="GIX83394.1"/>
    <property type="molecule type" value="Genomic_DNA"/>
</dbReference>
<comment type="caution">
    <text evidence="1">The sequence shown here is derived from an EMBL/GenBank/DDBJ whole genome shotgun (WGS) entry which is preliminary data.</text>
</comment>
<dbReference type="Proteomes" id="UP001054837">
    <property type="component" value="Unassembled WGS sequence"/>
</dbReference>
<evidence type="ECO:0000313" key="1">
    <source>
        <dbReference type="EMBL" id="GIX83394.1"/>
    </source>
</evidence>
<proteinExistence type="predicted"/>
<name>A0AAV4NF10_9ARAC</name>
<protein>
    <submittedName>
        <fullName evidence="1">Uncharacterized protein</fullName>
    </submittedName>
</protein>
<sequence>MSSKDLPKRTKKYEETGPFAVKSFRGEEINCFNVNRCGHTITGRAEQSGHITNLTELKARITQHINNVTPEILQSVVEPAVCRFQLVAENGG</sequence>
<accession>A0AAV4NF10</accession>
<reference evidence="1 2" key="1">
    <citation type="submission" date="2021-06" db="EMBL/GenBank/DDBJ databases">
        <title>Caerostris darwini draft genome.</title>
        <authorList>
            <person name="Kono N."/>
            <person name="Arakawa K."/>
        </authorList>
    </citation>
    <scope>NUCLEOTIDE SEQUENCE [LARGE SCALE GENOMIC DNA]</scope>
</reference>